<dbReference type="EMBL" id="CP011974">
    <property type="protein sequence ID" value="AKO93036.1"/>
    <property type="molecule type" value="Genomic_DNA"/>
</dbReference>
<name>A0A0H4KJL7_9BACI</name>
<dbReference type="PATRIC" id="fig|135735.6.peg.2892"/>
<evidence type="ECO:0000313" key="4">
    <source>
        <dbReference type="Proteomes" id="UP000036202"/>
    </source>
</evidence>
<accession>A0A0H4KJL7</accession>
<dbReference type="AlphaFoldDB" id="A0A0H4KJL7"/>
<dbReference type="SUPFAM" id="SSF51658">
    <property type="entry name" value="Xylose isomerase-like"/>
    <property type="match status" value="1"/>
</dbReference>
<dbReference type="InterPro" id="IPR013022">
    <property type="entry name" value="Xyl_isomerase-like_TIM-brl"/>
</dbReference>
<dbReference type="Gene3D" id="3.20.20.150">
    <property type="entry name" value="Divalent-metal-dependent TIM barrel enzymes"/>
    <property type="match status" value="1"/>
</dbReference>
<reference evidence="3 4" key="1">
    <citation type="journal article" date="2015" name="PLoS ONE">
        <title>Genome Sequence of Bacillus endophyticus and Analysis of Its Companion Mechanism in the Ketogulonigenium vulgare-Bacillus Strain Consortium.</title>
        <authorList>
            <person name="Jia N."/>
            <person name="Du J."/>
            <person name="Ding M.Z."/>
            <person name="Gao F."/>
            <person name="Yuan Y.J."/>
        </authorList>
    </citation>
    <scope>NUCLEOTIDE SEQUENCE [LARGE SCALE GENOMIC DNA]</scope>
    <source>
        <strain evidence="3 4">Hbe603</strain>
    </source>
</reference>
<protein>
    <submittedName>
        <fullName evidence="3">Xylose isomerase</fullName>
    </submittedName>
</protein>
<dbReference type="PANTHER" id="PTHR43489">
    <property type="entry name" value="ISOMERASE"/>
    <property type="match status" value="1"/>
</dbReference>
<organism evidence="3 4">
    <name type="scientific">Priestia filamentosa</name>
    <dbReference type="NCBI Taxonomy" id="1402861"/>
    <lineage>
        <taxon>Bacteria</taxon>
        <taxon>Bacillati</taxon>
        <taxon>Bacillota</taxon>
        <taxon>Bacilli</taxon>
        <taxon>Bacillales</taxon>
        <taxon>Bacillaceae</taxon>
        <taxon>Priestia</taxon>
    </lineage>
</organism>
<evidence type="ECO:0000256" key="1">
    <source>
        <dbReference type="ARBA" id="ARBA00023235"/>
    </source>
</evidence>
<feature type="domain" description="Xylose isomerase-like TIM barrel" evidence="2">
    <location>
        <begin position="41"/>
        <end position="269"/>
    </location>
</feature>
<evidence type="ECO:0000313" key="3">
    <source>
        <dbReference type="EMBL" id="AKO93036.1"/>
    </source>
</evidence>
<dbReference type="Proteomes" id="UP000036202">
    <property type="component" value="Chromosome"/>
</dbReference>
<sequence length="303" mass="34131">MNKELHDFMKVGIVQFMAYPQAESPESYLHTISSIIEDGFFEAIEIKSPPDKETMKQVQRLFENSDILVGFSAHPVLIRNQGNLNAMKGEERQWAIELVKEAIDEAYQLGAKNLAIMSGKDPGPQYRERAVSHLVKSIQDICKYARSKGNLEILLEPFDHETDFHCLIGPAELAAEVAYEVRKVDPSFGLMVDLSHLPMLGETPKKALTTTKDYLKHAHIGNCLICDLNHPLYGDKHPRFGYPGSEIDVPELTEYLRTLLDIGYLEEGKNRTVGFEIKPAPGELSEVIIAEAKRKLQAAWQQV</sequence>
<keyword evidence="1 3" id="KW-0413">Isomerase</keyword>
<evidence type="ECO:0000259" key="2">
    <source>
        <dbReference type="Pfam" id="PF01261"/>
    </source>
</evidence>
<dbReference type="InterPro" id="IPR036237">
    <property type="entry name" value="Xyl_isomerase-like_sf"/>
</dbReference>
<dbReference type="PANTHER" id="PTHR43489:SF7">
    <property type="entry name" value="3-DEHYDRO-D-GULOSIDE 4-EPIMERASE-RELATED"/>
    <property type="match status" value="1"/>
</dbReference>
<keyword evidence="4" id="KW-1185">Reference proteome</keyword>
<dbReference type="InterPro" id="IPR050417">
    <property type="entry name" value="Sugar_Epim/Isomerase"/>
</dbReference>
<gene>
    <name evidence="3" type="ORF">BEH_13670</name>
</gene>
<reference evidence="4" key="2">
    <citation type="submission" date="2015-06" db="EMBL/GenBank/DDBJ databases">
        <title>Genome Sequence of Bacillus endophyticus and Analysis of its Companion Mechanism in the Ketogulonigenium vulgare-Bacillus strain Consortium.</title>
        <authorList>
            <person name="Jia N."/>
            <person name="Du J."/>
            <person name="Ding M.-Z."/>
            <person name="Gao F."/>
            <person name="Yuan Y.-J."/>
        </authorList>
    </citation>
    <scope>NUCLEOTIDE SEQUENCE [LARGE SCALE GENOMIC DNA]</scope>
    <source>
        <strain evidence="4">Hbe603</strain>
    </source>
</reference>
<dbReference type="OrthoDB" id="6622255at2"/>
<dbReference type="RefSeq" id="WP_046217439.1">
    <property type="nucleotide sequence ID" value="NZ_CP011974.1"/>
</dbReference>
<dbReference type="KEGG" id="beo:BEH_13670"/>
<dbReference type="Pfam" id="PF01261">
    <property type="entry name" value="AP_endonuc_2"/>
    <property type="match status" value="1"/>
</dbReference>
<proteinExistence type="predicted"/>
<dbReference type="GO" id="GO:0016853">
    <property type="term" value="F:isomerase activity"/>
    <property type="evidence" value="ECO:0007669"/>
    <property type="project" value="UniProtKB-KW"/>
</dbReference>